<dbReference type="eggNOG" id="COG1414">
    <property type="taxonomic scope" value="Bacteria"/>
</dbReference>
<evidence type="ECO:0008006" key="3">
    <source>
        <dbReference type="Google" id="ProtNLM"/>
    </source>
</evidence>
<dbReference type="InterPro" id="IPR036390">
    <property type="entry name" value="WH_DNA-bd_sf"/>
</dbReference>
<dbReference type="KEGG" id="nlc:EBAPG3_010400"/>
<dbReference type="OrthoDB" id="8593745at2"/>
<organism evidence="1 2">
    <name type="scientific">Nitrosospira lacus</name>
    <dbReference type="NCBI Taxonomy" id="1288494"/>
    <lineage>
        <taxon>Bacteria</taxon>
        <taxon>Pseudomonadati</taxon>
        <taxon>Pseudomonadota</taxon>
        <taxon>Betaproteobacteria</taxon>
        <taxon>Nitrosomonadales</taxon>
        <taxon>Nitrosomonadaceae</taxon>
        <taxon>Nitrosospira</taxon>
    </lineage>
</organism>
<dbReference type="InterPro" id="IPR036388">
    <property type="entry name" value="WH-like_DNA-bd_sf"/>
</dbReference>
<sequence>MADRQYKNDAQTRGYKVMMLLAGNEFSGVAPGELAKALRTSPGNITRDLSVLQQLGLAEQLPHDTTRWRLGPKLIQIGLSFSRHLDEVRRRAGEIEQRYSREAH</sequence>
<proteinExistence type="predicted"/>
<accession>A0A1W6SQV5</accession>
<keyword evidence="2" id="KW-1185">Reference proteome</keyword>
<evidence type="ECO:0000313" key="2">
    <source>
        <dbReference type="Proteomes" id="UP000012179"/>
    </source>
</evidence>
<dbReference type="RefSeq" id="WP_004177716.1">
    <property type="nucleotide sequence ID" value="NZ_CP021106.3"/>
</dbReference>
<dbReference type="AlphaFoldDB" id="A0A1W6SQV5"/>
<reference evidence="1 2" key="1">
    <citation type="journal article" date="2015" name="Int. J. Syst. Evol. Microbiol.">
        <title>Nitrosospira lacus sp. nov., a psychrotolerant, ammonia-oxidizing bacterium from sandy lake sediment.</title>
        <authorList>
            <person name="Urakawa H."/>
            <person name="Garcia J.C."/>
            <person name="Nielsen J.L."/>
            <person name="Le V.Q."/>
            <person name="Kozlowski J.A."/>
            <person name="Stein L.Y."/>
            <person name="Lim C.K."/>
            <person name="Pommerening-Roser A."/>
            <person name="Martens-Habbena W."/>
            <person name="Stahl D.A."/>
            <person name="Klotz M.G."/>
        </authorList>
    </citation>
    <scope>NUCLEOTIDE SEQUENCE [LARGE SCALE GENOMIC DNA]</scope>
    <source>
        <strain evidence="1 2">APG3</strain>
    </source>
</reference>
<dbReference type="Proteomes" id="UP000012179">
    <property type="component" value="Chromosome"/>
</dbReference>
<dbReference type="EMBL" id="CP021106">
    <property type="protein sequence ID" value="ARO88152.1"/>
    <property type="molecule type" value="Genomic_DNA"/>
</dbReference>
<protein>
    <recommendedName>
        <fullName evidence="3">IclR family transcriptional regulator</fullName>
    </recommendedName>
</protein>
<dbReference type="SUPFAM" id="SSF46785">
    <property type="entry name" value="Winged helix' DNA-binding domain"/>
    <property type="match status" value="1"/>
</dbReference>
<dbReference type="Gene3D" id="1.10.10.10">
    <property type="entry name" value="Winged helix-like DNA-binding domain superfamily/Winged helix DNA-binding domain"/>
    <property type="match status" value="1"/>
</dbReference>
<gene>
    <name evidence="1" type="ORF">EBAPG3_010400</name>
</gene>
<name>A0A1W6SQV5_9PROT</name>
<evidence type="ECO:0000313" key="1">
    <source>
        <dbReference type="EMBL" id="ARO88152.1"/>
    </source>
</evidence>